<protein>
    <recommendedName>
        <fullName evidence="1">START domain-containing protein</fullName>
    </recommendedName>
</protein>
<evidence type="ECO:0000313" key="2">
    <source>
        <dbReference type="EMBL" id="GMH74689.1"/>
    </source>
</evidence>
<evidence type="ECO:0000259" key="1">
    <source>
        <dbReference type="Pfam" id="PF01852"/>
    </source>
</evidence>
<feature type="domain" description="START" evidence="1">
    <location>
        <begin position="3"/>
        <end position="104"/>
    </location>
</feature>
<comment type="caution">
    <text evidence="2">The sequence shown here is derived from an EMBL/GenBank/DDBJ whole genome shotgun (WGS) entry which is preliminary data.</text>
</comment>
<accession>A0A9W7EAX4</accession>
<dbReference type="GO" id="GO:0008289">
    <property type="term" value="F:lipid binding"/>
    <property type="evidence" value="ECO:0007669"/>
    <property type="project" value="InterPro"/>
</dbReference>
<organism evidence="2 3">
    <name type="scientific">Triparma laevis f. longispina</name>
    <dbReference type="NCBI Taxonomy" id="1714387"/>
    <lineage>
        <taxon>Eukaryota</taxon>
        <taxon>Sar</taxon>
        <taxon>Stramenopiles</taxon>
        <taxon>Ochrophyta</taxon>
        <taxon>Bolidophyceae</taxon>
        <taxon>Parmales</taxon>
        <taxon>Triparmaceae</taxon>
        <taxon>Triparma</taxon>
    </lineage>
</organism>
<dbReference type="SUPFAM" id="SSF55961">
    <property type="entry name" value="Bet v1-like"/>
    <property type="match status" value="1"/>
</dbReference>
<dbReference type="Gene3D" id="3.30.530.20">
    <property type="match status" value="1"/>
</dbReference>
<dbReference type="InterPro" id="IPR023393">
    <property type="entry name" value="START-like_dom_sf"/>
</dbReference>
<sequence>MPWPWRQRDFVYTEHERREEGEGDVFVCSRSSSELNETTEELSVKAGRLRAQMKLGIYGLHAREGGKTEITFIIDANLRGNFAIGYVQRRMLLSYMRGIVDMHRKHDERSKRYGGAVSDAPPPLLFISNALRMAVKKGGEKGK</sequence>
<reference evidence="3" key="1">
    <citation type="journal article" date="2023" name="Commun. Biol.">
        <title>Genome analysis of Parmales, the sister group of diatoms, reveals the evolutionary specialization of diatoms from phago-mixotrophs to photoautotrophs.</title>
        <authorList>
            <person name="Ban H."/>
            <person name="Sato S."/>
            <person name="Yoshikawa S."/>
            <person name="Yamada K."/>
            <person name="Nakamura Y."/>
            <person name="Ichinomiya M."/>
            <person name="Sato N."/>
            <person name="Blanc-Mathieu R."/>
            <person name="Endo H."/>
            <person name="Kuwata A."/>
            <person name="Ogata H."/>
        </authorList>
    </citation>
    <scope>NUCLEOTIDE SEQUENCE [LARGE SCALE GENOMIC DNA]</scope>
    <source>
        <strain evidence="3">NIES 3700</strain>
    </source>
</reference>
<proteinExistence type="predicted"/>
<dbReference type="Pfam" id="PF01852">
    <property type="entry name" value="START"/>
    <property type="match status" value="1"/>
</dbReference>
<dbReference type="AlphaFoldDB" id="A0A9W7EAX4"/>
<keyword evidence="3" id="KW-1185">Reference proteome</keyword>
<dbReference type="Proteomes" id="UP001165122">
    <property type="component" value="Unassembled WGS sequence"/>
</dbReference>
<dbReference type="EMBL" id="BRXW01000700">
    <property type="protein sequence ID" value="GMH74689.1"/>
    <property type="molecule type" value="Genomic_DNA"/>
</dbReference>
<dbReference type="InterPro" id="IPR002913">
    <property type="entry name" value="START_lipid-bd_dom"/>
</dbReference>
<evidence type="ECO:0000313" key="3">
    <source>
        <dbReference type="Proteomes" id="UP001165122"/>
    </source>
</evidence>
<gene>
    <name evidence="2" type="ORF">TrLO_g1946</name>
</gene>
<name>A0A9W7EAX4_9STRA</name>